<organism evidence="8 9">
    <name type="scientific">Endocarpon pusillum</name>
    <dbReference type="NCBI Taxonomy" id="364733"/>
    <lineage>
        <taxon>Eukaryota</taxon>
        <taxon>Fungi</taxon>
        <taxon>Dikarya</taxon>
        <taxon>Ascomycota</taxon>
        <taxon>Pezizomycotina</taxon>
        <taxon>Eurotiomycetes</taxon>
        <taxon>Chaetothyriomycetidae</taxon>
        <taxon>Verrucariales</taxon>
        <taxon>Verrucariaceae</taxon>
        <taxon>Endocarpon</taxon>
    </lineage>
</organism>
<name>A0A8H7AA12_9EURO</name>
<dbReference type="SUPFAM" id="SSF56176">
    <property type="entry name" value="FAD-binding/transporter-associated domain-like"/>
    <property type="match status" value="1"/>
</dbReference>
<evidence type="ECO:0000256" key="2">
    <source>
        <dbReference type="ARBA" id="ARBA00005466"/>
    </source>
</evidence>
<dbReference type="AlphaFoldDB" id="A0A8H7AA12"/>
<dbReference type="InterPro" id="IPR016169">
    <property type="entry name" value="FAD-bd_PCMH_sub2"/>
</dbReference>
<dbReference type="EMBL" id="JAACFV010000146">
    <property type="protein sequence ID" value="KAF7504179.1"/>
    <property type="molecule type" value="Genomic_DNA"/>
</dbReference>
<keyword evidence="3" id="KW-0285">Flavoprotein</keyword>
<protein>
    <recommendedName>
        <fullName evidence="10">FAD-binding PCMH-type domain-containing protein</fullName>
    </recommendedName>
</protein>
<dbReference type="GO" id="GO:0016491">
    <property type="term" value="F:oxidoreductase activity"/>
    <property type="evidence" value="ECO:0007669"/>
    <property type="project" value="UniProtKB-KW"/>
</dbReference>
<feature type="compositionally biased region" description="Low complexity" evidence="6">
    <location>
        <begin position="114"/>
        <end position="125"/>
    </location>
</feature>
<evidence type="ECO:0000256" key="6">
    <source>
        <dbReference type="SAM" id="MobiDB-lite"/>
    </source>
</evidence>
<evidence type="ECO:0000256" key="4">
    <source>
        <dbReference type="ARBA" id="ARBA00022827"/>
    </source>
</evidence>
<keyword evidence="7" id="KW-1133">Transmembrane helix</keyword>
<keyword evidence="7" id="KW-0812">Transmembrane</keyword>
<dbReference type="PANTHER" id="PTHR42973">
    <property type="entry name" value="BINDING OXIDOREDUCTASE, PUTATIVE (AFU_ORTHOLOGUE AFUA_1G17690)-RELATED"/>
    <property type="match status" value="1"/>
</dbReference>
<feature type="transmembrane region" description="Helical" evidence="7">
    <location>
        <begin position="12"/>
        <end position="30"/>
    </location>
</feature>
<dbReference type="InterPro" id="IPR036318">
    <property type="entry name" value="FAD-bd_PCMH-like_sf"/>
</dbReference>
<comment type="similarity">
    <text evidence="2">Belongs to the oxygen-dependent FAD-linked oxidoreductase family.</text>
</comment>
<dbReference type="InterPro" id="IPR050416">
    <property type="entry name" value="FAD-linked_Oxidoreductase"/>
</dbReference>
<dbReference type="Proteomes" id="UP000606974">
    <property type="component" value="Unassembled WGS sequence"/>
</dbReference>
<keyword evidence="5" id="KW-0560">Oxidoreductase</keyword>
<accession>A0A8H7AA12</accession>
<comment type="cofactor">
    <cofactor evidence="1">
        <name>FAD</name>
        <dbReference type="ChEBI" id="CHEBI:57692"/>
    </cofactor>
</comment>
<evidence type="ECO:0008006" key="10">
    <source>
        <dbReference type="Google" id="ProtNLM"/>
    </source>
</evidence>
<dbReference type="Gene3D" id="3.40.462.20">
    <property type="match status" value="1"/>
</dbReference>
<feature type="region of interest" description="Disordered" evidence="6">
    <location>
        <begin position="105"/>
        <end position="136"/>
    </location>
</feature>
<keyword evidence="4" id="KW-0274">FAD</keyword>
<dbReference type="OrthoDB" id="415825at2759"/>
<dbReference type="GO" id="GO:0050660">
    <property type="term" value="F:flavin adenine dinucleotide binding"/>
    <property type="evidence" value="ECO:0007669"/>
    <property type="project" value="InterPro"/>
</dbReference>
<dbReference type="PANTHER" id="PTHR42973:SF9">
    <property type="entry name" value="FAD-BINDING PCMH-TYPE DOMAIN-CONTAINING PROTEIN-RELATED"/>
    <property type="match status" value="1"/>
</dbReference>
<evidence type="ECO:0000256" key="7">
    <source>
        <dbReference type="SAM" id="Phobius"/>
    </source>
</evidence>
<evidence type="ECO:0000313" key="8">
    <source>
        <dbReference type="EMBL" id="KAF7504179.1"/>
    </source>
</evidence>
<reference evidence="8" key="1">
    <citation type="submission" date="2020-02" db="EMBL/GenBank/DDBJ databases">
        <authorList>
            <person name="Palmer J.M."/>
        </authorList>
    </citation>
    <scope>NUCLEOTIDE SEQUENCE</scope>
    <source>
        <strain evidence="8">EPUS1.4</strain>
        <tissue evidence="8">Thallus</tissue>
    </source>
</reference>
<comment type="caution">
    <text evidence="8">The sequence shown here is derived from an EMBL/GenBank/DDBJ whole genome shotgun (WGS) entry which is preliminary data.</text>
</comment>
<evidence type="ECO:0000256" key="5">
    <source>
        <dbReference type="ARBA" id="ARBA00023002"/>
    </source>
</evidence>
<gene>
    <name evidence="8" type="ORF">GJ744_002598</name>
</gene>
<evidence type="ECO:0000313" key="9">
    <source>
        <dbReference type="Proteomes" id="UP000606974"/>
    </source>
</evidence>
<evidence type="ECO:0000256" key="1">
    <source>
        <dbReference type="ARBA" id="ARBA00001974"/>
    </source>
</evidence>
<keyword evidence="7" id="KW-0472">Membrane</keyword>
<keyword evidence="9" id="KW-1185">Reference proteome</keyword>
<evidence type="ECO:0000256" key="3">
    <source>
        <dbReference type="ARBA" id="ARBA00022630"/>
    </source>
</evidence>
<dbReference type="Gene3D" id="3.30.465.10">
    <property type="match status" value="1"/>
</dbReference>
<sequence length="528" mass="58571">MAILTQLPSTYLPTQAVILSVGLTLMYALYRGIYNRYFHPLRHLPGPFWASVSDFFKLWILHTKQAHTLGLRYHKKYGLVDKTDVYTTGVLGELAPPFQTVKHEEHAAKRKGVANSASPSASRASQTQGSSRDFQRTMELSVVRQEAVRELIRGASLYLEDRDSSAAMLTVIGVNGVPPRSEDRNRTSFHGDVHGPWYDAGLEIPTGSCTCVGFVGGTLSGGVGRYQGIHWLIVDNLISMQVVTAARELITVSAEKSSDMFWGMRGASKNFGVVVDFIFTKDQAESYFNTFASLSGTLPPELALLSYVDWNATYGGTTIVQCSQTDQHNGTEGSVALRCYRGDHLYRWYHGPEDKFLELVKSFTDLKPALSQFQTVPWKTYLTDLGFQLGIAVCEKGQQHSMYSVATKNLSVPDYITAFNTFDKLFNDYPETRGSTLEVELFPNQAVVAVPLESTAYPWRDVQAHVMIQMAFTGSLAGPAADASNSLARELRTAFAKTSGYQDLQIYTSYAHGDEDPVHGIARRSWRA</sequence>
<proteinExistence type="inferred from homology"/>